<evidence type="ECO:0000313" key="2">
    <source>
        <dbReference type="EMBL" id="KAJ5264657.1"/>
    </source>
</evidence>
<evidence type="ECO:0000256" key="1">
    <source>
        <dbReference type="SAM" id="SignalP"/>
    </source>
</evidence>
<accession>A0ABQ8WDE1</accession>
<evidence type="ECO:0000313" key="3">
    <source>
        <dbReference type="Proteomes" id="UP001220256"/>
    </source>
</evidence>
<keyword evidence="3" id="KW-1185">Reference proteome</keyword>
<organism evidence="2 3">
    <name type="scientific">Penicillium chrysogenum</name>
    <name type="common">Penicillium notatum</name>
    <dbReference type="NCBI Taxonomy" id="5076"/>
    <lineage>
        <taxon>Eukaryota</taxon>
        <taxon>Fungi</taxon>
        <taxon>Dikarya</taxon>
        <taxon>Ascomycota</taxon>
        <taxon>Pezizomycotina</taxon>
        <taxon>Eurotiomycetes</taxon>
        <taxon>Eurotiomycetidae</taxon>
        <taxon>Eurotiales</taxon>
        <taxon>Aspergillaceae</taxon>
        <taxon>Penicillium</taxon>
        <taxon>Penicillium chrysogenum species complex</taxon>
    </lineage>
</organism>
<feature type="chain" id="PRO_5047362414" description="Secreted protein" evidence="1">
    <location>
        <begin position="20"/>
        <end position="77"/>
    </location>
</feature>
<protein>
    <recommendedName>
        <fullName evidence="4">Secreted protein</fullName>
    </recommendedName>
</protein>
<name>A0ABQ8WDE1_PENCH</name>
<reference evidence="2 3" key="1">
    <citation type="journal article" date="2023" name="IMA Fungus">
        <title>Comparative genomic study of the Penicillium genus elucidates a diverse pangenome and 15 lateral gene transfer events.</title>
        <authorList>
            <person name="Petersen C."/>
            <person name="Sorensen T."/>
            <person name="Nielsen M.R."/>
            <person name="Sondergaard T.E."/>
            <person name="Sorensen J.L."/>
            <person name="Fitzpatrick D.A."/>
            <person name="Frisvad J.C."/>
            <person name="Nielsen K.L."/>
        </authorList>
    </citation>
    <scope>NUCLEOTIDE SEQUENCE [LARGE SCALE GENOMIC DNA]</scope>
    <source>
        <strain evidence="2 3">IBT 3361</strain>
    </source>
</reference>
<dbReference type="Proteomes" id="UP001220256">
    <property type="component" value="Unassembled WGS sequence"/>
</dbReference>
<proteinExistence type="predicted"/>
<comment type="caution">
    <text evidence="2">The sequence shown here is derived from an EMBL/GenBank/DDBJ whole genome shotgun (WGS) entry which is preliminary data.</text>
</comment>
<gene>
    <name evidence="2" type="ORF">N7505_007450</name>
</gene>
<sequence length="77" mass="8513">MTFSIFLLLASVYIRAAFCGTHTVIDYDRHCVIRPDGNYGCTGHSEHFALLDGDECSDLSKVTHGIRKDHSKVDVGV</sequence>
<keyword evidence="1" id="KW-0732">Signal</keyword>
<feature type="signal peptide" evidence="1">
    <location>
        <begin position="1"/>
        <end position="19"/>
    </location>
</feature>
<evidence type="ECO:0008006" key="4">
    <source>
        <dbReference type="Google" id="ProtNLM"/>
    </source>
</evidence>
<dbReference type="EMBL" id="JAPVEB010000004">
    <property type="protein sequence ID" value="KAJ5264657.1"/>
    <property type="molecule type" value="Genomic_DNA"/>
</dbReference>